<name>A0A1A8XGP5_9PROT</name>
<proteinExistence type="predicted"/>
<organism evidence="1 2">
    <name type="scientific">Candidatus Accumulibacter aalborgensis</name>
    <dbReference type="NCBI Taxonomy" id="1860102"/>
    <lineage>
        <taxon>Bacteria</taxon>
        <taxon>Pseudomonadati</taxon>
        <taxon>Pseudomonadota</taxon>
        <taxon>Betaproteobacteria</taxon>
        <taxon>Candidatus Accumulibacter</taxon>
    </lineage>
</organism>
<accession>A0A1A8XGP5</accession>
<sequence length="309" mass="34524">MIKTIALNAHQLDLFFDSREVTLVNEVVAALCAHDSERAAQSIACLRAEAPAHRDLELFDSLLAFLALFGQLCRDADLATLDQEALEEVLVILDTQIIPCANVLGAAAKGFLRFFWRQLARVANHPFDPARPQLHAADLFLHAEAYDAVEKAANGIVGHARERAVLRWRAIARHRLSGLKGARPQIFFLAWHAAGDFPAVLKELNDPLLDRNWLDFQADLDDLDASWFPAWYLLRYPEAASDVGTTLVQSIDQGSQPVPAAQAFLLLTRILDLDKLGHSRALVEQRERLRAIEGGFFAAYMRSRSVQQR</sequence>
<dbReference type="Proteomes" id="UP000199169">
    <property type="component" value="Unassembled WGS sequence"/>
</dbReference>
<dbReference type="STRING" id="1860102.ACCAA_10061"/>
<evidence type="ECO:0000313" key="2">
    <source>
        <dbReference type="Proteomes" id="UP000199169"/>
    </source>
</evidence>
<protein>
    <submittedName>
        <fullName evidence="1">Uncharacterized protein</fullName>
    </submittedName>
</protein>
<evidence type="ECO:0000313" key="1">
    <source>
        <dbReference type="EMBL" id="SBT03108.1"/>
    </source>
</evidence>
<reference evidence="1 2" key="1">
    <citation type="submission" date="2016-06" db="EMBL/GenBank/DDBJ databases">
        <authorList>
            <person name="Kjaerup R.B."/>
            <person name="Dalgaard T.S."/>
            <person name="Juul-Madsen H.R."/>
        </authorList>
    </citation>
    <scope>NUCLEOTIDE SEQUENCE [LARGE SCALE GENOMIC DNA]</scope>
    <source>
        <strain evidence="1">3</strain>
    </source>
</reference>
<dbReference type="RefSeq" id="WP_186405251.1">
    <property type="nucleotide sequence ID" value="NZ_FLQX01000001.1"/>
</dbReference>
<dbReference type="EMBL" id="FLQX01000001">
    <property type="protein sequence ID" value="SBT03108.1"/>
    <property type="molecule type" value="Genomic_DNA"/>
</dbReference>
<gene>
    <name evidence="1" type="ORF">ACCAA_10061</name>
</gene>
<keyword evidence="2" id="KW-1185">Reference proteome</keyword>
<dbReference type="AlphaFoldDB" id="A0A1A8XGP5"/>